<dbReference type="InterPro" id="IPR043519">
    <property type="entry name" value="NT_sf"/>
</dbReference>
<dbReference type="GO" id="GO:0017148">
    <property type="term" value="P:negative regulation of translation"/>
    <property type="evidence" value="ECO:0007669"/>
    <property type="project" value="UniProtKB-UniRule"/>
</dbReference>
<dbReference type="GO" id="GO:0043023">
    <property type="term" value="F:ribosomal large subunit binding"/>
    <property type="evidence" value="ECO:0007669"/>
    <property type="project" value="TreeGrafter"/>
</dbReference>
<proteinExistence type="inferred from homology"/>
<protein>
    <recommendedName>
        <fullName evidence="2">Ribosomal silencing factor RsfS</fullName>
    </recommendedName>
</protein>
<dbReference type="RefSeq" id="WP_094811908.1">
    <property type="nucleotide sequence ID" value="NZ_NEVU01000002.1"/>
</dbReference>
<comment type="caution">
    <text evidence="3">The sequence shown here is derived from an EMBL/GenBank/DDBJ whole genome shotgun (WGS) entry which is preliminary data.</text>
</comment>
<dbReference type="NCBIfam" id="TIGR00090">
    <property type="entry name" value="rsfS_iojap_ybeB"/>
    <property type="match status" value="1"/>
</dbReference>
<sequence length="137" mass="15080">MDIQKLQRAVIDALEDVKAQDIKVYNTTHLTSLFDRVVIASATSNRQTRALASSVADRGRELNLTGITVEGEDTGEWVVVDLGDIVVHLMQPAIRQYYNLEEIWGGRPVRVKLLPESTRAVPSAGSYDAVGDDEDLA</sequence>
<dbReference type="AlphaFoldDB" id="A0A261VJN2"/>
<comment type="subcellular location">
    <subcellularLocation>
        <location evidence="2">Cytoplasm</location>
    </subcellularLocation>
</comment>
<accession>A0A261VJN2</accession>
<dbReference type="PANTHER" id="PTHR21043">
    <property type="entry name" value="IOJAP SUPERFAMILY ORTHOLOG"/>
    <property type="match status" value="1"/>
</dbReference>
<dbReference type="HAMAP" id="MF_01477">
    <property type="entry name" value="Iojap_RsfS"/>
    <property type="match status" value="1"/>
</dbReference>
<comment type="subunit">
    <text evidence="2">Interacts with ribosomal protein uL14 (rplN).</text>
</comment>
<keyword evidence="2" id="KW-0678">Repressor</keyword>
<dbReference type="Pfam" id="PF02410">
    <property type="entry name" value="RsfS"/>
    <property type="match status" value="1"/>
</dbReference>
<organism evidence="3 4">
    <name type="scientific">Bordetella genomosp. 12</name>
    <dbReference type="NCBI Taxonomy" id="463035"/>
    <lineage>
        <taxon>Bacteria</taxon>
        <taxon>Pseudomonadati</taxon>
        <taxon>Pseudomonadota</taxon>
        <taxon>Betaproteobacteria</taxon>
        <taxon>Burkholderiales</taxon>
        <taxon>Alcaligenaceae</taxon>
        <taxon>Bordetella</taxon>
    </lineage>
</organism>
<dbReference type="GO" id="GO:0042256">
    <property type="term" value="P:cytosolic ribosome assembly"/>
    <property type="evidence" value="ECO:0007669"/>
    <property type="project" value="UniProtKB-UniRule"/>
</dbReference>
<dbReference type="OrthoDB" id="9793681at2"/>
<keyword evidence="2" id="KW-0810">Translation regulation</keyword>
<dbReference type="PANTHER" id="PTHR21043:SF0">
    <property type="entry name" value="MITOCHONDRIAL ASSEMBLY OF RIBOSOMAL LARGE SUBUNIT PROTEIN 1"/>
    <property type="match status" value="1"/>
</dbReference>
<comment type="similarity">
    <text evidence="1 2">Belongs to the Iojap/RsfS family.</text>
</comment>
<dbReference type="InterPro" id="IPR004394">
    <property type="entry name" value="Iojap/RsfS/C7orf30"/>
</dbReference>
<dbReference type="Proteomes" id="UP000216429">
    <property type="component" value="Unassembled WGS sequence"/>
</dbReference>
<keyword evidence="2" id="KW-0963">Cytoplasm</keyword>
<name>A0A261VJN2_9BORD</name>
<evidence type="ECO:0000313" key="3">
    <source>
        <dbReference type="EMBL" id="OZI74346.1"/>
    </source>
</evidence>
<dbReference type="GO" id="GO:0005737">
    <property type="term" value="C:cytoplasm"/>
    <property type="evidence" value="ECO:0007669"/>
    <property type="project" value="UniProtKB-SubCell"/>
</dbReference>
<gene>
    <name evidence="2" type="primary">rsfS</name>
    <name evidence="3" type="ORF">CAL22_07630</name>
</gene>
<evidence type="ECO:0000256" key="2">
    <source>
        <dbReference type="HAMAP-Rule" id="MF_01477"/>
    </source>
</evidence>
<dbReference type="Gene3D" id="3.30.460.10">
    <property type="entry name" value="Beta Polymerase, domain 2"/>
    <property type="match status" value="1"/>
</dbReference>
<reference evidence="4" key="1">
    <citation type="submission" date="2017-05" db="EMBL/GenBank/DDBJ databases">
        <title>Complete and WGS of Bordetella genogroups.</title>
        <authorList>
            <person name="Spilker T."/>
            <person name="Lipuma J."/>
        </authorList>
    </citation>
    <scope>NUCLEOTIDE SEQUENCE [LARGE SCALE GENOMIC DNA]</scope>
    <source>
        <strain evidence="4">AU6712</strain>
    </source>
</reference>
<comment type="function">
    <text evidence="2">Functions as a ribosomal silencing factor. Interacts with ribosomal protein uL14 (rplN), blocking formation of intersubunit bridge B8. Prevents association of the 30S and 50S ribosomal subunits and the formation of functional ribosomes, thus repressing translation.</text>
</comment>
<dbReference type="GO" id="GO:0090071">
    <property type="term" value="P:negative regulation of ribosome biogenesis"/>
    <property type="evidence" value="ECO:0007669"/>
    <property type="project" value="UniProtKB-UniRule"/>
</dbReference>
<dbReference type="EMBL" id="NEVU01000002">
    <property type="protein sequence ID" value="OZI74346.1"/>
    <property type="molecule type" value="Genomic_DNA"/>
</dbReference>
<evidence type="ECO:0000256" key="1">
    <source>
        <dbReference type="ARBA" id="ARBA00010574"/>
    </source>
</evidence>
<keyword evidence="4" id="KW-1185">Reference proteome</keyword>
<dbReference type="SUPFAM" id="SSF81301">
    <property type="entry name" value="Nucleotidyltransferase"/>
    <property type="match status" value="1"/>
</dbReference>
<evidence type="ECO:0000313" key="4">
    <source>
        <dbReference type="Proteomes" id="UP000216429"/>
    </source>
</evidence>